<name>A0A2I0K9K5_PUNGR</name>
<keyword evidence="2" id="KW-1185">Reference proteome</keyword>
<evidence type="ECO:0000313" key="2">
    <source>
        <dbReference type="Proteomes" id="UP000233551"/>
    </source>
</evidence>
<proteinExistence type="predicted"/>
<sequence>MAKFIDSIKEQALKYAQIGKPKSPAEINRRIYTGLGPDWEPIVLDQSERMLTMYNDELQSLLEFSTRLQKSTIPVAASTKEVAEIEAGRETVKEGNERAKEVARTVGGSSLVKDRTERALFTLIRRRVNKVNVSGRTDRNFRVSGRPFIPDSVMYMRVKLATRVFLLAPFQTGPTLEPAVQCPLATPHVTQPSPLGPDLWSSVRCVTGPVIPYHIVIFLELKLI</sequence>
<reference evidence="1 2" key="1">
    <citation type="submission" date="2017-11" db="EMBL/GenBank/DDBJ databases">
        <title>De-novo sequencing of pomegranate (Punica granatum L.) genome.</title>
        <authorList>
            <person name="Akparov Z."/>
            <person name="Amiraslanov A."/>
            <person name="Hajiyeva S."/>
            <person name="Abbasov M."/>
            <person name="Kaur K."/>
            <person name="Hamwieh A."/>
            <person name="Solovyev V."/>
            <person name="Salamov A."/>
            <person name="Braich B."/>
            <person name="Kosarev P."/>
            <person name="Mahmoud A."/>
            <person name="Hajiyev E."/>
            <person name="Babayeva S."/>
            <person name="Izzatullayeva V."/>
            <person name="Mammadov A."/>
            <person name="Mammadov A."/>
            <person name="Sharifova S."/>
            <person name="Ojaghi J."/>
            <person name="Eynullazada K."/>
            <person name="Bayramov B."/>
            <person name="Abdulazimova A."/>
            <person name="Shahmuradov I."/>
        </authorList>
    </citation>
    <scope>NUCLEOTIDE SEQUENCE [LARGE SCALE GENOMIC DNA]</scope>
    <source>
        <strain evidence="2">cv. AG2017</strain>
        <tissue evidence="1">Leaf</tissue>
    </source>
</reference>
<gene>
    <name evidence="1" type="ORF">CRG98_014378</name>
</gene>
<dbReference type="Proteomes" id="UP000233551">
    <property type="component" value="Unassembled WGS sequence"/>
</dbReference>
<accession>A0A2I0K9K5</accession>
<protein>
    <submittedName>
        <fullName evidence="1">Uncharacterized protein</fullName>
    </submittedName>
</protein>
<comment type="caution">
    <text evidence="1">The sequence shown here is derived from an EMBL/GenBank/DDBJ whole genome shotgun (WGS) entry which is preliminary data.</text>
</comment>
<organism evidence="1 2">
    <name type="scientific">Punica granatum</name>
    <name type="common">Pomegranate</name>
    <dbReference type="NCBI Taxonomy" id="22663"/>
    <lineage>
        <taxon>Eukaryota</taxon>
        <taxon>Viridiplantae</taxon>
        <taxon>Streptophyta</taxon>
        <taxon>Embryophyta</taxon>
        <taxon>Tracheophyta</taxon>
        <taxon>Spermatophyta</taxon>
        <taxon>Magnoliopsida</taxon>
        <taxon>eudicotyledons</taxon>
        <taxon>Gunneridae</taxon>
        <taxon>Pentapetalae</taxon>
        <taxon>rosids</taxon>
        <taxon>malvids</taxon>
        <taxon>Myrtales</taxon>
        <taxon>Lythraceae</taxon>
        <taxon>Punica</taxon>
    </lineage>
</organism>
<evidence type="ECO:0000313" key="1">
    <source>
        <dbReference type="EMBL" id="PKI65229.1"/>
    </source>
</evidence>
<dbReference type="AlphaFoldDB" id="A0A2I0K9K5"/>
<dbReference type="EMBL" id="PGOL01000763">
    <property type="protein sequence ID" value="PKI65229.1"/>
    <property type="molecule type" value="Genomic_DNA"/>
</dbReference>